<reference evidence="3 4" key="1">
    <citation type="submission" date="2024-05" db="EMBL/GenBank/DDBJ databases">
        <title>A draft genome resource for the thread blight pathogen Marasmius tenuissimus strain MS-2.</title>
        <authorList>
            <person name="Yulfo-Soto G.E."/>
            <person name="Baruah I.K."/>
            <person name="Amoako-Attah I."/>
            <person name="Bukari Y."/>
            <person name="Meinhardt L.W."/>
            <person name="Bailey B.A."/>
            <person name="Cohen S.P."/>
        </authorList>
    </citation>
    <scope>NUCLEOTIDE SEQUENCE [LARGE SCALE GENOMIC DNA]</scope>
    <source>
        <strain evidence="3 4">MS-2</strain>
    </source>
</reference>
<feature type="signal peptide" evidence="2">
    <location>
        <begin position="1"/>
        <end position="23"/>
    </location>
</feature>
<proteinExistence type="predicted"/>
<evidence type="ECO:0000313" key="3">
    <source>
        <dbReference type="EMBL" id="KAL0068260.1"/>
    </source>
</evidence>
<dbReference type="PANTHER" id="PTHR39142">
    <property type="entry name" value="MID1P"/>
    <property type="match status" value="1"/>
</dbReference>
<evidence type="ECO:0000256" key="2">
    <source>
        <dbReference type="SAM" id="SignalP"/>
    </source>
</evidence>
<evidence type="ECO:0000256" key="1">
    <source>
        <dbReference type="SAM" id="MobiDB-lite"/>
    </source>
</evidence>
<sequence>MLNNVLPSTLLLYLLTTTPLVNAQERIPLDSLVSLTSGNLNPNSNTTFTLPTATSLTISLSICSFSARFFVANNTDDGTREITAQEGMSTFSGQFQDGGTLIVDSTSGGGSGMIQVGASGKGPLQEHLSSFPLLGDTTSNQAILFSPPFESHNVEEPKYPNYTLPISINTRQPSSPPNFTLIVSSGSQRDQVGCILQNFTSAATASMGTVANMTTWLREASEGWREQWLIEGLSPQTNYTAFLVRDGRKISGPAHFLTKSSTYTFPQLLALELNSHRGAFSCPLAMSLSFCPGVSYAVPLAAPAAPSTIYDESNIPQSISNGINEYMTNFTASLTTFACGRDFYSPLQMCSDCQREYRRWLCAIAFPRCGEASPTSDAAPASASSSGSRARRLFPRLLSSDSDESESRQPVSALASQPSNAPSRSPLFPSFNTSYDLLLPCIETCQSVDRACPVSLGFKCPPTSRFMSTAKQSYGVGIVDGVDDNQERLGTAGASSDIWGNVWCNGG</sequence>
<name>A0ABR3A3X3_9AGAR</name>
<feature type="chain" id="PRO_5046971995" evidence="2">
    <location>
        <begin position="24"/>
        <end position="507"/>
    </location>
</feature>
<comment type="caution">
    <text evidence="3">The sequence shown here is derived from an EMBL/GenBank/DDBJ whole genome shotgun (WGS) entry which is preliminary data.</text>
</comment>
<dbReference type="EMBL" id="JBBXMP010000019">
    <property type="protein sequence ID" value="KAL0068260.1"/>
    <property type="molecule type" value="Genomic_DNA"/>
</dbReference>
<organism evidence="3 4">
    <name type="scientific">Marasmius tenuissimus</name>
    <dbReference type="NCBI Taxonomy" id="585030"/>
    <lineage>
        <taxon>Eukaryota</taxon>
        <taxon>Fungi</taxon>
        <taxon>Dikarya</taxon>
        <taxon>Basidiomycota</taxon>
        <taxon>Agaricomycotina</taxon>
        <taxon>Agaricomycetes</taxon>
        <taxon>Agaricomycetidae</taxon>
        <taxon>Agaricales</taxon>
        <taxon>Marasmiineae</taxon>
        <taxon>Marasmiaceae</taxon>
        <taxon>Marasmius</taxon>
    </lineage>
</organism>
<keyword evidence="2" id="KW-0732">Signal</keyword>
<dbReference type="PANTHER" id="PTHR39142:SF1">
    <property type="entry name" value="AEL197CP"/>
    <property type="match status" value="1"/>
</dbReference>
<feature type="region of interest" description="Disordered" evidence="1">
    <location>
        <begin position="397"/>
        <end position="423"/>
    </location>
</feature>
<evidence type="ECO:0000313" key="4">
    <source>
        <dbReference type="Proteomes" id="UP001437256"/>
    </source>
</evidence>
<gene>
    <name evidence="3" type="primary">MID1</name>
    <name evidence="3" type="ORF">AAF712_004645</name>
</gene>
<feature type="compositionally biased region" description="Polar residues" evidence="1">
    <location>
        <begin position="414"/>
        <end position="423"/>
    </location>
</feature>
<dbReference type="InterPro" id="IPR024338">
    <property type="entry name" value="MID1/Yam8"/>
</dbReference>
<protein>
    <submittedName>
        <fullName evidence="3">Stretch-activated cation channel mid1</fullName>
    </submittedName>
</protein>
<keyword evidence="4" id="KW-1185">Reference proteome</keyword>
<accession>A0ABR3A3X3</accession>
<dbReference type="Pfam" id="PF12929">
    <property type="entry name" value="Mid1"/>
    <property type="match status" value="1"/>
</dbReference>
<dbReference type="Proteomes" id="UP001437256">
    <property type="component" value="Unassembled WGS sequence"/>
</dbReference>